<dbReference type="PANTHER" id="PTHR45786:SF66">
    <property type="entry name" value="HOOK MOTIF PROTEIN, PUTATIVE-RELATED"/>
    <property type="match status" value="1"/>
</dbReference>
<reference evidence="3 4" key="1">
    <citation type="journal article" date="2017" name="Nat. Commun.">
        <title>Genome assembly with in vitro proximity ligation data and whole-genome triplication in lettuce.</title>
        <authorList>
            <person name="Reyes-Chin-Wo S."/>
            <person name="Wang Z."/>
            <person name="Yang X."/>
            <person name="Kozik A."/>
            <person name="Arikit S."/>
            <person name="Song C."/>
            <person name="Xia L."/>
            <person name="Froenicke L."/>
            <person name="Lavelle D.O."/>
            <person name="Truco M.J."/>
            <person name="Xia R."/>
            <person name="Zhu S."/>
            <person name="Xu C."/>
            <person name="Xu H."/>
            <person name="Xu X."/>
            <person name="Cox K."/>
            <person name="Korf I."/>
            <person name="Meyers B.C."/>
            <person name="Michelmore R.W."/>
        </authorList>
    </citation>
    <scope>NUCLEOTIDE SEQUENCE [LARGE SCALE GENOMIC DNA]</scope>
    <source>
        <strain evidence="4">cv. Salinas</strain>
        <tissue evidence="3">Seedlings</tissue>
    </source>
</reference>
<accession>A0A9R1UQZ2</accession>
<proteinExistence type="predicted"/>
<organism evidence="3 4">
    <name type="scientific">Lactuca sativa</name>
    <name type="common">Garden lettuce</name>
    <dbReference type="NCBI Taxonomy" id="4236"/>
    <lineage>
        <taxon>Eukaryota</taxon>
        <taxon>Viridiplantae</taxon>
        <taxon>Streptophyta</taxon>
        <taxon>Embryophyta</taxon>
        <taxon>Tracheophyta</taxon>
        <taxon>Spermatophyta</taxon>
        <taxon>Magnoliopsida</taxon>
        <taxon>eudicotyledons</taxon>
        <taxon>Gunneridae</taxon>
        <taxon>Pentapetalae</taxon>
        <taxon>asterids</taxon>
        <taxon>campanulids</taxon>
        <taxon>Asterales</taxon>
        <taxon>Asteraceae</taxon>
        <taxon>Cichorioideae</taxon>
        <taxon>Cichorieae</taxon>
        <taxon>Lactucinae</taxon>
        <taxon>Lactuca</taxon>
    </lineage>
</organism>
<protein>
    <recommendedName>
        <fullName evidence="2">Helitron helicase-like domain-containing protein</fullName>
    </recommendedName>
</protein>
<dbReference type="PANTHER" id="PTHR45786">
    <property type="entry name" value="DNA BINDING PROTEIN-LIKE"/>
    <property type="match status" value="1"/>
</dbReference>
<keyword evidence="1" id="KW-0812">Transmembrane</keyword>
<evidence type="ECO:0000256" key="1">
    <source>
        <dbReference type="SAM" id="Phobius"/>
    </source>
</evidence>
<dbReference type="AlphaFoldDB" id="A0A9R1UQZ2"/>
<gene>
    <name evidence="3" type="ORF">LSAT_V11C800441380</name>
</gene>
<keyword evidence="1" id="KW-1133">Transmembrane helix</keyword>
<name>A0A9R1UQZ2_LACSA</name>
<dbReference type="EMBL" id="NBSK02000008">
    <property type="protein sequence ID" value="KAJ0191261.1"/>
    <property type="molecule type" value="Genomic_DNA"/>
</dbReference>
<comment type="caution">
    <text evidence="3">The sequence shown here is derived from an EMBL/GenBank/DDBJ whole genome shotgun (WGS) entry which is preliminary data.</text>
</comment>
<keyword evidence="4" id="KW-1185">Reference proteome</keyword>
<evidence type="ECO:0000313" key="4">
    <source>
        <dbReference type="Proteomes" id="UP000235145"/>
    </source>
</evidence>
<feature type="domain" description="Helitron helicase-like" evidence="2">
    <location>
        <begin position="414"/>
        <end position="500"/>
    </location>
</feature>
<feature type="transmembrane region" description="Helical" evidence="1">
    <location>
        <begin position="50"/>
        <end position="74"/>
    </location>
</feature>
<evidence type="ECO:0000259" key="2">
    <source>
        <dbReference type="Pfam" id="PF14214"/>
    </source>
</evidence>
<keyword evidence="1" id="KW-0472">Membrane</keyword>
<dbReference type="InterPro" id="IPR025476">
    <property type="entry name" value="Helitron_helicase-like"/>
</dbReference>
<dbReference type="Proteomes" id="UP000235145">
    <property type="component" value="Unassembled WGS sequence"/>
</dbReference>
<sequence>MYLDKRKYNDMTTTPIANRGRVQQNFITTSNCNLRTPLSNISNGTNTFHLIFLILYVTFVPLHALYIFQFMFVFDSFLNSILTIEQCPPHRHNANISAIPFLDLTSNEDLNDHYILKDVISGLSKDYLDHGDETLVCAICHAKLWKDEARRGNKSGKNTYFSMCCGKGKVELPELKESPPEYLNLYRQLDPKSKYFMKNIRRFNSMFSFTSMGGKIDSSINKGNAPYTFRFSGQNYHTMGSLLPSYGSKPKFSQLYIYDTENEISNRQNTFSKEKYGCISHSHSLDIETIQFLKVMLDSTNELVKWYRRARYCFSENPHVDLKLRLIGRRQTDGRTYNLPTASEVAALIVGDIGDSIDNRDIIVTTQSGRLQHINELHPAYLALQYPLLFPYGDDEYRVDIPHRGVTPSTDTRRRNCTMREFFAYRIQDRPSHGNTNISNIGERVILPSSFTGGARYMMQNYLDAVPGFFITVTCNPKWPEIKRFLKDTTLNPKDRPNMFIFTVVIFFSISNIL</sequence>
<dbReference type="Pfam" id="PF14214">
    <property type="entry name" value="Helitron_like_N"/>
    <property type="match status" value="1"/>
</dbReference>
<evidence type="ECO:0000313" key="3">
    <source>
        <dbReference type="EMBL" id="KAJ0191261.1"/>
    </source>
</evidence>